<reference evidence="1 2" key="1">
    <citation type="journal article" date="2017" name="Genome Announc.">
        <title>Complete Genome Sequences of Two Acetylene-Fermenting Pelobacter acetylenicus Strains.</title>
        <authorList>
            <person name="Sutton J.M."/>
            <person name="Baesman S.M."/>
            <person name="Fierst J.L."/>
            <person name="Poret-Peterson A.T."/>
            <person name="Oremland R.S."/>
            <person name="Dunlap D.S."/>
            <person name="Akob D.M."/>
        </authorList>
    </citation>
    <scope>NUCLEOTIDE SEQUENCE [LARGE SCALE GENOMIC DNA]</scope>
    <source>
        <strain evidence="1 2">DSM 3247</strain>
    </source>
</reference>
<dbReference type="Pfam" id="PF05354">
    <property type="entry name" value="Phage_attach"/>
    <property type="match status" value="1"/>
</dbReference>
<keyword evidence="2" id="KW-1185">Reference proteome</keyword>
<organism evidence="1 2">
    <name type="scientific">Syntrophotalea acetylenica</name>
    <name type="common">Pelobacter acetylenicus</name>
    <dbReference type="NCBI Taxonomy" id="29542"/>
    <lineage>
        <taxon>Bacteria</taxon>
        <taxon>Pseudomonadati</taxon>
        <taxon>Thermodesulfobacteriota</taxon>
        <taxon>Desulfuromonadia</taxon>
        <taxon>Desulfuromonadales</taxon>
        <taxon>Syntrophotaleaceae</taxon>
        <taxon>Syntrophotalea</taxon>
    </lineage>
</organism>
<proteinExistence type="predicted"/>
<sequence length="95" mass="9713">MIDAGEVFDLALGDWGETVMVGGQSITAIFDVPFAVASPRDYGVESSGPLLVCKTTDLPAGTDHGTAIAVRGKPYTVAGMEDNGLGDTVLTLVAV</sequence>
<evidence type="ECO:0008006" key="3">
    <source>
        <dbReference type="Google" id="ProtNLM"/>
    </source>
</evidence>
<dbReference type="AlphaFoldDB" id="A0A1L3GDT4"/>
<evidence type="ECO:0000313" key="2">
    <source>
        <dbReference type="Proteomes" id="UP000182264"/>
    </source>
</evidence>
<name>A0A1L3GDT4_SYNAC</name>
<dbReference type="KEGG" id="pace:A6070_11570"/>
<dbReference type="InterPro" id="IPR053734">
    <property type="entry name" value="Phage_Head-Tail_Connect_sf"/>
</dbReference>
<dbReference type="InterPro" id="IPR008018">
    <property type="entry name" value="Phage_tail_attach_FII"/>
</dbReference>
<dbReference type="STRING" id="29542.A6070_11570"/>
<evidence type="ECO:0000313" key="1">
    <source>
        <dbReference type="EMBL" id="APG24103.1"/>
    </source>
</evidence>
<accession>A0A1L3GDT4</accession>
<dbReference type="Proteomes" id="UP000182264">
    <property type="component" value="Chromosome"/>
</dbReference>
<dbReference type="EMBL" id="CP015518">
    <property type="protein sequence ID" value="APG24103.1"/>
    <property type="molecule type" value="Genomic_DNA"/>
</dbReference>
<gene>
    <name evidence="1" type="ORF">A7E75_02945</name>
</gene>
<protein>
    <recommendedName>
        <fullName evidence="3">Phage protein</fullName>
    </recommendedName>
</protein>
<dbReference type="Gene3D" id="2.40.10.180">
    <property type="entry name" value="Phage tail proteins"/>
    <property type="match status" value="1"/>
</dbReference>
<dbReference type="GO" id="GO:0019068">
    <property type="term" value="P:virion assembly"/>
    <property type="evidence" value="ECO:0007669"/>
    <property type="project" value="InterPro"/>
</dbReference>
<dbReference type="RefSeq" id="WP_072285920.1">
    <property type="nucleotide sequence ID" value="NZ_CP015455.1"/>
</dbReference>